<evidence type="ECO:0000313" key="3">
    <source>
        <dbReference type="Proteomes" id="UP001500418"/>
    </source>
</evidence>
<evidence type="ECO:0000313" key="2">
    <source>
        <dbReference type="EMBL" id="GAA0927649.1"/>
    </source>
</evidence>
<gene>
    <name evidence="2" type="ORF">GCM10009575_028230</name>
</gene>
<feature type="domain" description="SnoaL-like" evidence="1">
    <location>
        <begin position="20"/>
        <end position="116"/>
    </location>
</feature>
<dbReference type="Proteomes" id="UP001500418">
    <property type="component" value="Unassembled WGS sequence"/>
</dbReference>
<accession>A0ABN1PFT8</accession>
<name>A0ABN1PFT8_9ACTN</name>
<dbReference type="InterPro" id="IPR037401">
    <property type="entry name" value="SnoaL-like"/>
</dbReference>
<evidence type="ECO:0000259" key="1">
    <source>
        <dbReference type="Pfam" id="PF12680"/>
    </source>
</evidence>
<dbReference type="Pfam" id="PF12680">
    <property type="entry name" value="SnoaL_2"/>
    <property type="match status" value="1"/>
</dbReference>
<dbReference type="InterPro" id="IPR032710">
    <property type="entry name" value="NTF2-like_dom_sf"/>
</dbReference>
<reference evidence="2 3" key="1">
    <citation type="journal article" date="2019" name="Int. J. Syst. Evol. Microbiol.">
        <title>The Global Catalogue of Microorganisms (GCM) 10K type strain sequencing project: providing services to taxonomists for standard genome sequencing and annotation.</title>
        <authorList>
            <consortium name="The Broad Institute Genomics Platform"/>
            <consortium name="The Broad Institute Genome Sequencing Center for Infectious Disease"/>
            <person name="Wu L."/>
            <person name="Ma J."/>
        </authorList>
    </citation>
    <scope>NUCLEOTIDE SEQUENCE [LARGE SCALE GENOMIC DNA]</scope>
    <source>
        <strain evidence="2 3">JCM 11444</strain>
    </source>
</reference>
<sequence>MPQISSTAQRPQGIAPANTVRRYYQLVDDGDISGVIQLFEPTAEYLRPGYEKLTGHVELERFYRDERIIESGRHTIGSLIAADLDVAVRGEFHGILRDGREASLEFADFFTLTESGTFAKRQTFFYAPLV</sequence>
<dbReference type="SUPFAM" id="SSF54427">
    <property type="entry name" value="NTF2-like"/>
    <property type="match status" value="1"/>
</dbReference>
<protein>
    <submittedName>
        <fullName evidence="2">Nuclear transport factor 2 family protein</fullName>
    </submittedName>
</protein>
<dbReference type="EMBL" id="BAAAID010000014">
    <property type="protein sequence ID" value="GAA0927649.1"/>
    <property type="molecule type" value="Genomic_DNA"/>
</dbReference>
<dbReference type="Gene3D" id="3.10.450.50">
    <property type="match status" value="1"/>
</dbReference>
<proteinExistence type="predicted"/>
<keyword evidence="3" id="KW-1185">Reference proteome</keyword>
<comment type="caution">
    <text evidence="2">The sequence shown here is derived from an EMBL/GenBank/DDBJ whole genome shotgun (WGS) entry which is preliminary data.</text>
</comment>
<organism evidence="2 3">
    <name type="scientific">Streptomyces rhizosphaericus</name>
    <dbReference type="NCBI Taxonomy" id="114699"/>
    <lineage>
        <taxon>Bacteria</taxon>
        <taxon>Bacillati</taxon>
        <taxon>Actinomycetota</taxon>
        <taxon>Actinomycetes</taxon>
        <taxon>Kitasatosporales</taxon>
        <taxon>Streptomycetaceae</taxon>
        <taxon>Streptomyces</taxon>
        <taxon>Streptomyces violaceusniger group</taxon>
    </lineage>
</organism>